<evidence type="ECO:0000256" key="4">
    <source>
        <dbReference type="SAM" id="SignalP"/>
    </source>
</evidence>
<comment type="caution">
    <text evidence="5">The sequence shown here is derived from an EMBL/GenBank/DDBJ whole genome shotgun (WGS) entry which is preliminary data.</text>
</comment>
<dbReference type="InterPro" id="IPR011990">
    <property type="entry name" value="TPR-like_helical_dom_sf"/>
</dbReference>
<dbReference type="EMBL" id="JAERPS020000003">
    <property type="protein sequence ID" value="MBZ9611754.1"/>
    <property type="molecule type" value="Genomic_DNA"/>
</dbReference>
<dbReference type="Proteomes" id="UP000663814">
    <property type="component" value="Unassembled WGS sequence"/>
</dbReference>
<dbReference type="Pfam" id="PF13432">
    <property type="entry name" value="TPR_16"/>
    <property type="match status" value="2"/>
</dbReference>
<keyword evidence="6" id="KW-1185">Reference proteome</keyword>
<keyword evidence="2 3" id="KW-0802">TPR repeat</keyword>
<evidence type="ECO:0000256" key="1">
    <source>
        <dbReference type="ARBA" id="ARBA00022737"/>
    </source>
</evidence>
<dbReference type="Pfam" id="PF13429">
    <property type="entry name" value="TPR_15"/>
    <property type="match status" value="1"/>
</dbReference>
<name>A0ABS7X886_9GAMM</name>
<organism evidence="5 6">
    <name type="scientific">Rheinheimera maricola</name>
    <dbReference type="NCBI Taxonomy" id="2793282"/>
    <lineage>
        <taxon>Bacteria</taxon>
        <taxon>Pseudomonadati</taxon>
        <taxon>Pseudomonadota</taxon>
        <taxon>Gammaproteobacteria</taxon>
        <taxon>Chromatiales</taxon>
        <taxon>Chromatiaceae</taxon>
        <taxon>Rheinheimera</taxon>
    </lineage>
</organism>
<protein>
    <submittedName>
        <fullName evidence="5">PEP-CTERM system TPR-repeat protein PrsT</fullName>
    </submittedName>
</protein>
<dbReference type="InterPro" id="IPR051685">
    <property type="entry name" value="Ycf3/AcsC/BcsC/TPR_MFPF"/>
</dbReference>
<keyword evidence="4" id="KW-0732">Signal</keyword>
<accession>A0ABS7X886</accession>
<dbReference type="SMART" id="SM00028">
    <property type="entry name" value="TPR"/>
    <property type="match status" value="10"/>
</dbReference>
<reference evidence="5 6" key="1">
    <citation type="submission" date="2021-08" db="EMBL/GenBank/DDBJ databases">
        <title>Rheinheimera aquimaris sp. nov., isolated from seawater of the East Sea in Korea.</title>
        <authorList>
            <person name="Kim K.H."/>
            <person name="Wenting R."/>
            <person name="Kim K.R."/>
            <person name="Jeon C.O."/>
        </authorList>
    </citation>
    <scope>NUCLEOTIDE SEQUENCE [LARGE SCALE GENOMIC DNA]</scope>
    <source>
        <strain evidence="5 6">MA-13</strain>
    </source>
</reference>
<gene>
    <name evidence="5" type="primary">prsT</name>
    <name evidence="5" type="ORF">I4W93_009105</name>
</gene>
<dbReference type="SUPFAM" id="SSF48452">
    <property type="entry name" value="TPR-like"/>
    <property type="match status" value="4"/>
</dbReference>
<dbReference type="RefSeq" id="WP_205311233.1">
    <property type="nucleotide sequence ID" value="NZ_JAERPS020000003.1"/>
</dbReference>
<keyword evidence="1" id="KW-0677">Repeat</keyword>
<evidence type="ECO:0000313" key="6">
    <source>
        <dbReference type="Proteomes" id="UP000663814"/>
    </source>
</evidence>
<feature type="chain" id="PRO_5046033257" evidence="4">
    <location>
        <begin position="26"/>
        <end position="919"/>
    </location>
</feature>
<feature type="repeat" description="TPR" evidence="3">
    <location>
        <begin position="840"/>
        <end position="873"/>
    </location>
</feature>
<dbReference type="NCBIfam" id="TIGR02917">
    <property type="entry name" value="PEP_TPR_lipo"/>
    <property type="match status" value="1"/>
</dbReference>
<dbReference type="InterPro" id="IPR019734">
    <property type="entry name" value="TPR_rpt"/>
</dbReference>
<evidence type="ECO:0000256" key="2">
    <source>
        <dbReference type="ARBA" id="ARBA00022803"/>
    </source>
</evidence>
<dbReference type="PANTHER" id="PTHR44943:SF8">
    <property type="entry name" value="TPR REPEAT-CONTAINING PROTEIN MJ0263"/>
    <property type="match status" value="1"/>
</dbReference>
<feature type="signal peptide" evidence="4">
    <location>
        <begin position="1"/>
        <end position="25"/>
    </location>
</feature>
<sequence length="919" mass="102136">MIKKTTLLAGAVMLALLAGCSGKDATEHYTDGLSFIADKKYNAAVIELKSAVQQAPDNADYRLALGLLHLQIGDNVSAEKELTRAMELGADQQKVVLPLFRASYQAGSYPAVLQLLADATLPDNVAVYADTYRALAQLELGDADAAIALFDKLATQQQFTDVASYAQAHLLVANRNNAGAVETAKQVAEDSPLYAEALYLQGRSLLAEENYQASIDALRSYLQLVPNNLQARLMLTQSLVQTTQLEEADKQLALLLKAFPNQPLVNYLKAMLEYERKGYVKAKEHAEAAINNGMRNSSVRIIAALSSLNQQLNSQALHHLDAIKTELHKYAPLQNLYAQLQLQSGQTVQAKDILLNQDAQTLDTQLLAATTFQLLKTGDNKAAQELIAKYEQRTEKDSKSLTQLGMLRMNIAGQQALALRDLEQALQLDPGQNQTRVLLAISYLRQNMFAEASKTVDEWLDNEELAVLGYNIKAYAAILQQQLPEADALLQQAQQAATDHPFTLLLQANLAAARDDMATAQQLLIKSMELYPGYIPALQQYFGMNVANDNGADAIKRANSMLEKAPDDKSLRLTLGRMYYHTQAYQQAIDVLSEPSLRTETAPAAFWVTLLDAHAKLRNHKEVLSLSEQWYKWAPDNFNAAYFYANSLGLAQRFNEALPILDKQLQLNPTNLMLLRSKILQLAETKDYAKALETLRQVKPDDAATAEMQFIKGRVLFLNGQIPPAMEAFTASYDLAPSDQTAMFIAEVYSKDYSHQRAVQFLEQHFAKSPASGNLKLFYANLLLQSDKAKSFRLYDEILTESPDNYIVLNNYAWELAAADQLEQAQQYIEKALQQAPKHPDVLDTYGKVLMKQNKLAEAVKVFEQSLAIRPENNLVQLNYAEALARSGSKDKARSIIARVKNLNSEQNQKLAEINALLN</sequence>
<dbReference type="PROSITE" id="PS51257">
    <property type="entry name" value="PROKAR_LIPOPROTEIN"/>
    <property type="match status" value="1"/>
</dbReference>
<feature type="repeat" description="TPR" evidence="3">
    <location>
        <begin position="195"/>
        <end position="228"/>
    </location>
</feature>
<proteinExistence type="predicted"/>
<evidence type="ECO:0000313" key="5">
    <source>
        <dbReference type="EMBL" id="MBZ9611754.1"/>
    </source>
</evidence>
<dbReference type="Gene3D" id="1.25.40.10">
    <property type="entry name" value="Tetratricopeptide repeat domain"/>
    <property type="match status" value="4"/>
</dbReference>
<dbReference type="Pfam" id="PF14559">
    <property type="entry name" value="TPR_19"/>
    <property type="match status" value="2"/>
</dbReference>
<evidence type="ECO:0000256" key="3">
    <source>
        <dbReference type="PROSITE-ProRule" id="PRU00339"/>
    </source>
</evidence>
<dbReference type="PROSITE" id="PS50005">
    <property type="entry name" value="TPR"/>
    <property type="match status" value="2"/>
</dbReference>
<dbReference type="PANTHER" id="PTHR44943">
    <property type="entry name" value="CELLULOSE SYNTHASE OPERON PROTEIN C"/>
    <property type="match status" value="1"/>
</dbReference>
<dbReference type="InterPro" id="IPR014266">
    <property type="entry name" value="PEP-CTERM_TPR_PrsT"/>
</dbReference>